<dbReference type="AlphaFoldDB" id="A0AAV3UI60"/>
<dbReference type="Proteomes" id="UP001501729">
    <property type="component" value="Unassembled WGS sequence"/>
</dbReference>
<protein>
    <recommendedName>
        <fullName evidence="3">Thioredoxin</fullName>
    </recommendedName>
</protein>
<dbReference type="EMBL" id="BAABKX010000008">
    <property type="protein sequence ID" value="GAA5051272.1"/>
    <property type="molecule type" value="Genomic_DNA"/>
</dbReference>
<evidence type="ECO:0008006" key="3">
    <source>
        <dbReference type="Google" id="ProtNLM"/>
    </source>
</evidence>
<organism evidence="1 2">
    <name type="scientific">Haladaptatus pallidirubidus</name>
    <dbReference type="NCBI Taxonomy" id="1008152"/>
    <lineage>
        <taxon>Archaea</taxon>
        <taxon>Methanobacteriati</taxon>
        <taxon>Methanobacteriota</taxon>
        <taxon>Stenosarchaea group</taxon>
        <taxon>Halobacteria</taxon>
        <taxon>Halobacteriales</taxon>
        <taxon>Haladaptataceae</taxon>
        <taxon>Haladaptatus</taxon>
    </lineage>
</organism>
<proteinExistence type="predicted"/>
<gene>
    <name evidence="1" type="ORF">GCM10025751_26280</name>
</gene>
<dbReference type="Gene3D" id="3.40.30.10">
    <property type="entry name" value="Glutaredoxin"/>
    <property type="match status" value="1"/>
</dbReference>
<dbReference type="SUPFAM" id="SSF52833">
    <property type="entry name" value="Thioredoxin-like"/>
    <property type="match status" value="1"/>
</dbReference>
<name>A0AAV3UI60_9EURY</name>
<sequence length="114" mass="13070">MRATYALEATYSRSEKDFWELKAFYFENQDSFTTENVLSKTKQFINEQTSLSGRAVVRDAQSKAQKTQIQEDLSVGKKSKVRGTPTCFAFRSDKYITDIVGRQSYSIFKNVLGL</sequence>
<evidence type="ECO:0000313" key="1">
    <source>
        <dbReference type="EMBL" id="GAA5051272.1"/>
    </source>
</evidence>
<evidence type="ECO:0000313" key="2">
    <source>
        <dbReference type="Proteomes" id="UP001501729"/>
    </source>
</evidence>
<accession>A0AAV3UI60</accession>
<reference evidence="1 2" key="1">
    <citation type="journal article" date="2019" name="Int. J. Syst. Evol. Microbiol.">
        <title>The Global Catalogue of Microorganisms (GCM) 10K type strain sequencing project: providing services to taxonomists for standard genome sequencing and annotation.</title>
        <authorList>
            <consortium name="The Broad Institute Genomics Platform"/>
            <consortium name="The Broad Institute Genome Sequencing Center for Infectious Disease"/>
            <person name="Wu L."/>
            <person name="Ma J."/>
        </authorList>
    </citation>
    <scope>NUCLEOTIDE SEQUENCE [LARGE SCALE GENOMIC DNA]</scope>
    <source>
        <strain evidence="1 2">JCM 17504</strain>
    </source>
</reference>
<dbReference type="InterPro" id="IPR036249">
    <property type="entry name" value="Thioredoxin-like_sf"/>
</dbReference>
<comment type="caution">
    <text evidence="1">The sequence shown here is derived from an EMBL/GenBank/DDBJ whole genome shotgun (WGS) entry which is preliminary data.</text>
</comment>
<keyword evidence="2" id="KW-1185">Reference proteome</keyword>